<feature type="domain" description="TOPLESS zinc finger" evidence="1">
    <location>
        <begin position="162"/>
        <end position="214"/>
    </location>
</feature>
<organism evidence="3">
    <name type="scientific">Brassica oleracea</name>
    <name type="common">Wild cabbage</name>
    <dbReference type="NCBI Taxonomy" id="3712"/>
    <lineage>
        <taxon>Eukaryota</taxon>
        <taxon>Viridiplantae</taxon>
        <taxon>Streptophyta</taxon>
        <taxon>Embryophyta</taxon>
        <taxon>Tracheophyta</taxon>
        <taxon>Spermatophyta</taxon>
        <taxon>Magnoliopsida</taxon>
        <taxon>eudicotyledons</taxon>
        <taxon>Gunneridae</taxon>
        <taxon>Pentapetalae</taxon>
        <taxon>rosids</taxon>
        <taxon>malvids</taxon>
        <taxon>Brassicales</taxon>
        <taxon>Brassicaceae</taxon>
        <taxon>Brassiceae</taxon>
        <taxon>Brassica</taxon>
    </lineage>
</organism>
<dbReference type="Pfam" id="PF21359">
    <property type="entry name" value="zf_topless"/>
    <property type="match status" value="1"/>
</dbReference>
<protein>
    <submittedName>
        <fullName evidence="3">Uncharacterized protein</fullName>
    </submittedName>
</protein>
<accession>A0A3P6BWR4</accession>
<sequence length="353" mass="39408">MELDYKKLCFPLFRNYISFALNSPVNKRLCAMANVLVLLSDLQTGRSTSTVEVRLLRFREARNIRRGGELMGIDMLLLDSQIIGELNCGSSGDVNAAEVRCSLNRLQDVLVARPSQRWRRFQCLRRELSKYGDTKTARTVMLAKVKKLIEATPLFRDKLTFPALRSTKLRTLINQRCVSFFLTMSSLAVDWQHQLCKTPRPDPDIKTLFTDHTCAVPNGPLAPSSVNPPVTTLTKPTAFPSLGAHGPFPPGTAIAAANSANWPGLPKGVSVHAWEKDLCAKVVSKQELGFMRRIMTTEATRTKKLGTGAVRISNEERMKKETSCAMWRRSDGGLSMWNWRGRSKGGFQPHSNG</sequence>
<feature type="domain" description="TPR1-like CTLH-containing" evidence="2">
    <location>
        <begin position="126"/>
        <end position="159"/>
    </location>
</feature>
<dbReference type="EMBL" id="LR031873">
    <property type="protein sequence ID" value="VDD10657.1"/>
    <property type="molecule type" value="Genomic_DNA"/>
</dbReference>
<evidence type="ECO:0000259" key="1">
    <source>
        <dbReference type="Pfam" id="PF21359"/>
    </source>
</evidence>
<dbReference type="InterPro" id="IPR054080">
    <property type="entry name" value="TPR1-like_2nd"/>
</dbReference>
<name>A0A3P6BWR4_BRAOL</name>
<dbReference type="InterPro" id="IPR027728">
    <property type="entry name" value="Topless_fam"/>
</dbReference>
<dbReference type="AlphaFoldDB" id="A0A3P6BWR4"/>
<dbReference type="PANTHER" id="PTHR44083">
    <property type="entry name" value="TOPLESS-RELATED PROTEIN 1-RELATED"/>
    <property type="match status" value="1"/>
</dbReference>
<evidence type="ECO:0000259" key="2">
    <source>
        <dbReference type="Pfam" id="PF21889"/>
    </source>
</evidence>
<dbReference type="GO" id="GO:0006355">
    <property type="term" value="P:regulation of DNA-templated transcription"/>
    <property type="evidence" value="ECO:0007669"/>
    <property type="project" value="InterPro"/>
</dbReference>
<dbReference type="PANTHER" id="PTHR44083:SF2">
    <property type="entry name" value="TOPLESS-RELATED PROTEIN 3"/>
    <property type="match status" value="1"/>
</dbReference>
<reference evidence="3" key="1">
    <citation type="submission" date="2018-11" db="EMBL/GenBank/DDBJ databases">
        <authorList>
            <consortium name="Genoscope - CEA"/>
            <person name="William W."/>
        </authorList>
    </citation>
    <scope>NUCLEOTIDE SEQUENCE</scope>
</reference>
<gene>
    <name evidence="3" type="ORF">BOLC4T25760H</name>
</gene>
<dbReference type="InterPro" id="IPR048419">
    <property type="entry name" value="Topless_Znf"/>
</dbReference>
<dbReference type="Pfam" id="PF21889">
    <property type="entry name" value="TPR1-like_2nd"/>
    <property type="match status" value="1"/>
</dbReference>
<proteinExistence type="predicted"/>
<evidence type="ECO:0000313" key="3">
    <source>
        <dbReference type="EMBL" id="VDD10657.1"/>
    </source>
</evidence>